<reference evidence="1" key="1">
    <citation type="submission" date="2022-06" db="EMBL/GenBank/DDBJ databases">
        <authorList>
            <consortium name="SYNGENTA / RWTH Aachen University"/>
        </authorList>
    </citation>
    <scope>NUCLEOTIDE SEQUENCE</scope>
</reference>
<evidence type="ECO:0000313" key="1">
    <source>
        <dbReference type="EMBL" id="CAH7681015.1"/>
    </source>
</evidence>
<sequence>MSPAQFRFPSYQLKPSKPKTLKIPTSSVNLNNSNITVAAMTSQTGVNLNSNSTPTISFISKSTATQRLASLFGASTNHTNRPENKDLIAFSIQMIDQLIYTNKLNIIIRKSIVNKIRDGLGSLEKALLEVSLEVYDWLCEEIGFEEDAHLTKKIAELDLMENFRTGLTRLEDIIRLDSCF</sequence>
<proteinExistence type="predicted"/>
<organism evidence="1 2">
    <name type="scientific">Phakopsora pachyrhizi</name>
    <name type="common">Asian soybean rust disease fungus</name>
    <dbReference type="NCBI Taxonomy" id="170000"/>
    <lineage>
        <taxon>Eukaryota</taxon>
        <taxon>Fungi</taxon>
        <taxon>Dikarya</taxon>
        <taxon>Basidiomycota</taxon>
        <taxon>Pucciniomycotina</taxon>
        <taxon>Pucciniomycetes</taxon>
        <taxon>Pucciniales</taxon>
        <taxon>Phakopsoraceae</taxon>
        <taxon>Phakopsora</taxon>
    </lineage>
</organism>
<dbReference type="Proteomes" id="UP001153365">
    <property type="component" value="Unassembled WGS sequence"/>
</dbReference>
<comment type="caution">
    <text evidence="1">The sequence shown here is derived from an EMBL/GenBank/DDBJ whole genome shotgun (WGS) entry which is preliminary data.</text>
</comment>
<accession>A0AAV0B5U8</accession>
<name>A0AAV0B5U8_PHAPC</name>
<gene>
    <name evidence="1" type="ORF">PPACK8108_LOCUS13556</name>
</gene>
<evidence type="ECO:0000313" key="2">
    <source>
        <dbReference type="Proteomes" id="UP001153365"/>
    </source>
</evidence>
<dbReference type="EMBL" id="CALTRL010003371">
    <property type="protein sequence ID" value="CAH7681015.1"/>
    <property type="molecule type" value="Genomic_DNA"/>
</dbReference>
<dbReference type="AlphaFoldDB" id="A0AAV0B5U8"/>
<keyword evidence="2" id="KW-1185">Reference proteome</keyword>
<protein>
    <submittedName>
        <fullName evidence="1">Uncharacterized protein</fullName>
    </submittedName>
</protein>